<evidence type="ECO:0000313" key="1">
    <source>
        <dbReference type="EMBL" id="OOS20367.1"/>
    </source>
</evidence>
<reference evidence="1 2" key="1">
    <citation type="submission" date="2017-02" db="EMBL/GenBank/DDBJ databases">
        <title>Draft genome sequence of Moraxella lincolnii CCUG 9405T type strain.</title>
        <authorList>
            <person name="Salva-Serra F."/>
            <person name="Engstrom-Jakobsson H."/>
            <person name="Thorell K."/>
            <person name="Jaen-Luchoro D."/>
            <person name="Gonzales-Siles L."/>
            <person name="Karlsson R."/>
            <person name="Yazdan S."/>
            <person name="Boulund F."/>
            <person name="Johnning A."/>
            <person name="Engstrand L."/>
            <person name="Kristiansson E."/>
            <person name="Moore E."/>
        </authorList>
    </citation>
    <scope>NUCLEOTIDE SEQUENCE [LARGE SCALE GENOMIC DNA]</scope>
    <source>
        <strain evidence="1 2">CCUG 9405</strain>
    </source>
</reference>
<proteinExistence type="predicted"/>
<name>A0A1T0CDE2_9GAMM</name>
<dbReference type="Proteomes" id="UP000191094">
    <property type="component" value="Unassembled WGS sequence"/>
</dbReference>
<gene>
    <name evidence="1" type="ORF">B0682_07015</name>
</gene>
<sequence length="85" mass="9961">MSCFTSDSLRIVLFVSYKIFCLFKHFYQVVYNFNTHSRNIIGSASEALLEAEINKLKPFISHKDEMIIILKHENAILKLLVKIQR</sequence>
<dbReference type="EMBL" id="MUYT01000008">
    <property type="protein sequence ID" value="OOS20367.1"/>
    <property type="molecule type" value="Genomic_DNA"/>
</dbReference>
<evidence type="ECO:0000313" key="2">
    <source>
        <dbReference type="Proteomes" id="UP000191094"/>
    </source>
</evidence>
<protein>
    <submittedName>
        <fullName evidence="1">Uncharacterized protein</fullName>
    </submittedName>
</protein>
<keyword evidence="2" id="KW-1185">Reference proteome</keyword>
<accession>A0A1T0CDE2</accession>
<dbReference type="AlphaFoldDB" id="A0A1T0CDE2"/>
<organism evidence="1 2">
    <name type="scientific">Lwoffella lincolnii</name>
    <dbReference type="NCBI Taxonomy" id="90241"/>
    <lineage>
        <taxon>Bacteria</taxon>
        <taxon>Pseudomonadati</taxon>
        <taxon>Pseudomonadota</taxon>
        <taxon>Gammaproteobacteria</taxon>
        <taxon>Moraxellales</taxon>
        <taxon>Moraxellaceae</taxon>
        <taxon>Lwoffella</taxon>
    </lineage>
</organism>
<comment type="caution">
    <text evidence="1">The sequence shown here is derived from an EMBL/GenBank/DDBJ whole genome shotgun (WGS) entry which is preliminary data.</text>
</comment>